<evidence type="ECO:0000313" key="8">
    <source>
        <dbReference type="Proteomes" id="UP000276980"/>
    </source>
</evidence>
<dbReference type="AlphaFoldDB" id="A0A3Q8XHU9"/>
<evidence type="ECO:0000256" key="5">
    <source>
        <dbReference type="ARBA" id="ARBA00023014"/>
    </source>
</evidence>
<dbReference type="PANTHER" id="PTHR21266">
    <property type="entry name" value="IRON-SULFUR DOMAIN CONTAINING PROTEIN"/>
    <property type="match status" value="1"/>
</dbReference>
<name>A0A3Q8XHU9_ACIJO</name>
<dbReference type="Gene3D" id="3.90.380.10">
    <property type="entry name" value="Naphthalene 1,2-dioxygenase Alpha Subunit, Chain A, domain 1"/>
    <property type="match status" value="1"/>
</dbReference>
<gene>
    <name evidence="7" type="ORF">CFH90_17815</name>
</gene>
<accession>A0A3Q8XHU9</accession>
<keyword evidence="2" id="KW-0479">Metal-binding</keyword>
<evidence type="ECO:0000256" key="1">
    <source>
        <dbReference type="ARBA" id="ARBA00022714"/>
    </source>
</evidence>
<dbReference type="InterPro" id="IPR017941">
    <property type="entry name" value="Rieske_2Fe-2S"/>
</dbReference>
<keyword evidence="1" id="KW-0001">2Fe-2S</keyword>
<dbReference type="RefSeq" id="WP_126039406.1">
    <property type="nucleotide sequence ID" value="NZ_CP022299.1"/>
</dbReference>
<evidence type="ECO:0000259" key="6">
    <source>
        <dbReference type="PROSITE" id="PS51296"/>
    </source>
</evidence>
<protein>
    <submittedName>
        <fullName evidence="7">Rieske (2Fe-2S) protein</fullName>
    </submittedName>
</protein>
<geneLocation type="plasmid" evidence="8">
    <name>pic001a</name>
</geneLocation>
<dbReference type="SUPFAM" id="SSF50022">
    <property type="entry name" value="ISP domain"/>
    <property type="match status" value="1"/>
</dbReference>
<keyword evidence="4" id="KW-0408">Iron</keyword>
<dbReference type="SUPFAM" id="SSF55961">
    <property type="entry name" value="Bet v1-like"/>
    <property type="match status" value="1"/>
</dbReference>
<dbReference type="GO" id="GO:0051537">
    <property type="term" value="F:2 iron, 2 sulfur cluster binding"/>
    <property type="evidence" value="ECO:0007669"/>
    <property type="project" value="UniProtKB-KW"/>
</dbReference>
<organism evidence="7 8">
    <name type="scientific">Acinetobacter johnsonii</name>
    <dbReference type="NCBI Taxonomy" id="40214"/>
    <lineage>
        <taxon>Bacteria</taxon>
        <taxon>Pseudomonadati</taxon>
        <taxon>Pseudomonadota</taxon>
        <taxon>Gammaproteobacteria</taxon>
        <taxon>Moraxellales</taxon>
        <taxon>Moraxellaceae</taxon>
        <taxon>Acinetobacter</taxon>
    </lineage>
</organism>
<dbReference type="InterPro" id="IPR044043">
    <property type="entry name" value="VanA_C_cat"/>
</dbReference>
<dbReference type="Pfam" id="PF00355">
    <property type="entry name" value="Rieske"/>
    <property type="match status" value="1"/>
</dbReference>
<evidence type="ECO:0000256" key="3">
    <source>
        <dbReference type="ARBA" id="ARBA00023002"/>
    </source>
</evidence>
<evidence type="ECO:0000256" key="4">
    <source>
        <dbReference type="ARBA" id="ARBA00023004"/>
    </source>
</evidence>
<dbReference type="GO" id="GO:0016491">
    <property type="term" value="F:oxidoreductase activity"/>
    <property type="evidence" value="ECO:0007669"/>
    <property type="project" value="UniProtKB-KW"/>
</dbReference>
<dbReference type="PROSITE" id="PS51296">
    <property type="entry name" value="RIESKE"/>
    <property type="match status" value="1"/>
</dbReference>
<dbReference type="InterPro" id="IPR050584">
    <property type="entry name" value="Cholesterol_7-desaturase"/>
</dbReference>
<dbReference type="InterPro" id="IPR036922">
    <property type="entry name" value="Rieske_2Fe-2S_sf"/>
</dbReference>
<reference evidence="7 8" key="1">
    <citation type="submission" date="2017-06" db="EMBL/GenBank/DDBJ databases">
        <title>Complete Genome Sequence of the Carbazole-Degrading Bacterium Acinetobacter johnsonii IC001.</title>
        <authorList>
            <person name="Vejarano F."/>
            <person name="Suzuki-Minakuchi C."/>
            <person name="Ohtsubo Y."/>
            <person name="Tsuda M."/>
            <person name="Okada K."/>
            <person name="Nojiri H."/>
        </authorList>
    </citation>
    <scope>NUCLEOTIDE SEQUENCE [LARGE SCALE GENOMIC DNA]</scope>
    <source>
        <strain evidence="7 8">IC001</strain>
        <plasmid evidence="8">pic001a</plasmid>
    </source>
</reference>
<dbReference type="GO" id="GO:0046872">
    <property type="term" value="F:metal ion binding"/>
    <property type="evidence" value="ECO:0007669"/>
    <property type="project" value="UniProtKB-KW"/>
</dbReference>
<feature type="domain" description="Rieske" evidence="6">
    <location>
        <begin position="21"/>
        <end position="124"/>
    </location>
</feature>
<dbReference type="Gene3D" id="2.102.10.10">
    <property type="entry name" value="Rieske [2Fe-2S] iron-sulphur domain"/>
    <property type="match status" value="1"/>
</dbReference>
<proteinExistence type="predicted"/>
<dbReference type="Proteomes" id="UP000276980">
    <property type="component" value="Plasmid pIC001A"/>
</dbReference>
<evidence type="ECO:0000256" key="2">
    <source>
        <dbReference type="ARBA" id="ARBA00022723"/>
    </source>
</evidence>
<sequence length="359" mass="41140">MNKMIFKTYTQSEHVFLKDCWYVAALSTDVDAFNLFKRKIMNINVVIYRTEDGKPVALHDRCPHRFAPLSLGRREGDQLVCAYHALKFDCTGQCTHNPHGKGHIPTAAKVQAFPLVERYGFIWIWMGNAEKADENLIPDYSELMSGHPNSVGHTYMHVKCNFELLTDNVMDLSHIDHVHGEIITTRGKLSPIIPQVTEAHNSLSARWEWEQQPAMMIFAPLLPDPQALAQQYFNITWTAPSHIQLTVAAVQNGEFGLDDLNQYDLHTTTPETDTTTHYFFATRRNHIEEDASFNVMKIQNMHRAFEDEDVPLLEAVQTEMETTDFFSLDPVLMSNDIAPVRVRKKLLELINQETQQNQA</sequence>
<keyword evidence="7" id="KW-0614">Plasmid</keyword>
<keyword evidence="5" id="KW-0411">Iron-sulfur</keyword>
<keyword evidence="3" id="KW-0560">Oxidoreductase</keyword>
<dbReference type="Pfam" id="PF19112">
    <property type="entry name" value="VanA_C"/>
    <property type="match status" value="1"/>
</dbReference>
<dbReference type="PANTHER" id="PTHR21266:SF60">
    <property type="entry name" value="3-KETOSTEROID-9-ALPHA-MONOOXYGENASE, OXYGENASE COMPONENT"/>
    <property type="match status" value="1"/>
</dbReference>
<evidence type="ECO:0000313" key="7">
    <source>
        <dbReference type="EMBL" id="AZN65779.1"/>
    </source>
</evidence>
<dbReference type="EMBL" id="CP022299">
    <property type="protein sequence ID" value="AZN65779.1"/>
    <property type="molecule type" value="Genomic_DNA"/>
</dbReference>